<organism evidence="2 3">
    <name type="scientific">Candidatus Iainarchaeum sp</name>
    <dbReference type="NCBI Taxonomy" id="3101447"/>
    <lineage>
        <taxon>Archaea</taxon>
        <taxon>Candidatus Iainarchaeota</taxon>
        <taxon>Candidatus Iainarchaeia</taxon>
        <taxon>Candidatus Iainarchaeales</taxon>
        <taxon>Candidatus Iainarchaeaceae</taxon>
        <taxon>Candidatus Iainarchaeum</taxon>
    </lineage>
</organism>
<evidence type="ECO:0000256" key="1">
    <source>
        <dbReference type="SAM" id="Phobius"/>
    </source>
</evidence>
<name>A0A2D6LPC8_9ARCH</name>
<keyword evidence="1" id="KW-0472">Membrane</keyword>
<accession>A0A2D6LPC8</accession>
<evidence type="ECO:0000313" key="2">
    <source>
        <dbReference type="EMBL" id="MAG17944.1"/>
    </source>
</evidence>
<dbReference type="EMBL" id="NZBD01000003">
    <property type="protein sequence ID" value="MAG17944.1"/>
    <property type="molecule type" value="Genomic_DNA"/>
</dbReference>
<feature type="transmembrane region" description="Helical" evidence="1">
    <location>
        <begin position="9"/>
        <end position="29"/>
    </location>
</feature>
<reference evidence="3" key="1">
    <citation type="submission" date="2017-09" db="EMBL/GenBank/DDBJ databases">
        <title>The Reconstruction of 2,631 Draft Metagenome-Assembled Genomes from the Global Oceans.</title>
        <authorList>
            <person name="Tully B.J."/>
            <person name="Graham E.D."/>
            <person name="Heidelberg J.F."/>
        </authorList>
    </citation>
    <scope>NUCLEOTIDE SEQUENCE [LARGE SCALE GENOMIC DNA]</scope>
</reference>
<protein>
    <submittedName>
        <fullName evidence="2">Uncharacterized protein</fullName>
    </submittedName>
</protein>
<proteinExistence type="predicted"/>
<keyword evidence="1" id="KW-0812">Transmembrane</keyword>
<sequence>MLGYILSKLNLLILVTAIFAIISFFAIGLTDITKVNEAKELSFLIKEKTFALVSASAYCLSDSHVVPDGLTVAGGRFYYVMAISKEEITIDSEPVNIVIFSVFPRDEIKKAYANSDYKPKAIAAESFRTKAEIHLFSRSYNGTGYEGAQQEYTGTLEEPVFVDPQAITRGNGIEFIKEVELGQPKLYLIVCNDAVCEADKTYVGEIIHAPTQQDEGGFKC</sequence>
<dbReference type="AlphaFoldDB" id="A0A2D6LPC8"/>
<comment type="caution">
    <text evidence="2">The sequence shown here is derived from an EMBL/GenBank/DDBJ whole genome shotgun (WGS) entry which is preliminary data.</text>
</comment>
<dbReference type="Proteomes" id="UP000226712">
    <property type="component" value="Unassembled WGS sequence"/>
</dbReference>
<gene>
    <name evidence="2" type="ORF">CL944_00550</name>
</gene>
<keyword evidence="1" id="KW-1133">Transmembrane helix</keyword>
<evidence type="ECO:0000313" key="3">
    <source>
        <dbReference type="Proteomes" id="UP000226712"/>
    </source>
</evidence>